<keyword evidence="1" id="KW-0472">Membrane</keyword>
<dbReference type="RefSeq" id="WP_166820975.1">
    <property type="nucleotide sequence ID" value="NZ_JAAOLX010000001.1"/>
</dbReference>
<keyword evidence="3" id="KW-1185">Reference proteome</keyword>
<sequence>MSAISYFIAILTLSLLSSALLISWQQRALGPLLEESCPGSGAHYWRHTLAALQLLIPMLLVLCFASQQSGNLVNELRMAIVWLLLGHLLAILAIARMVWKRLVA</sequence>
<feature type="transmembrane region" description="Helical" evidence="1">
    <location>
        <begin position="79"/>
        <end position="99"/>
    </location>
</feature>
<feature type="transmembrane region" description="Helical" evidence="1">
    <location>
        <begin position="6"/>
        <end position="24"/>
    </location>
</feature>
<organism evidence="2 3">
    <name type="scientific">Iodobacter violaceini</name>
    <dbReference type="NCBI Taxonomy" id="3044271"/>
    <lineage>
        <taxon>Bacteria</taxon>
        <taxon>Pseudomonadati</taxon>
        <taxon>Pseudomonadota</taxon>
        <taxon>Betaproteobacteria</taxon>
        <taxon>Neisseriales</taxon>
        <taxon>Chitinibacteraceae</taxon>
        <taxon>Iodobacter</taxon>
    </lineage>
</organism>
<keyword evidence="1" id="KW-0812">Transmembrane</keyword>
<feature type="transmembrane region" description="Helical" evidence="1">
    <location>
        <begin position="44"/>
        <end position="67"/>
    </location>
</feature>
<keyword evidence="1" id="KW-1133">Transmembrane helix</keyword>
<evidence type="ECO:0008006" key="4">
    <source>
        <dbReference type="Google" id="ProtNLM"/>
    </source>
</evidence>
<reference evidence="2 3" key="1">
    <citation type="submission" date="2020-03" db="EMBL/GenBank/DDBJ databases">
        <title>Draft genome sequence of environmentally isolated violet-colored cultures.</title>
        <authorList>
            <person name="Wilson H.S."/>
        </authorList>
    </citation>
    <scope>NUCLEOTIDE SEQUENCE [LARGE SCALE GENOMIC DNA]</scope>
    <source>
        <strain evidence="2 3">HSC-16F04</strain>
    </source>
</reference>
<gene>
    <name evidence="2" type="ORF">HA050_01065</name>
</gene>
<dbReference type="EMBL" id="JAAOLX010000001">
    <property type="protein sequence ID" value="NHQ84707.1"/>
    <property type="molecule type" value="Genomic_DNA"/>
</dbReference>
<comment type="caution">
    <text evidence="2">The sequence shown here is derived from an EMBL/GenBank/DDBJ whole genome shotgun (WGS) entry which is preliminary data.</text>
</comment>
<protein>
    <recommendedName>
        <fullName evidence="4">DUF3325 domain-containing protein</fullName>
    </recommendedName>
</protein>
<name>A0ABX0KM77_9NEIS</name>
<dbReference type="Proteomes" id="UP000712570">
    <property type="component" value="Unassembled WGS sequence"/>
</dbReference>
<evidence type="ECO:0000313" key="2">
    <source>
        <dbReference type="EMBL" id="NHQ84707.1"/>
    </source>
</evidence>
<evidence type="ECO:0000256" key="1">
    <source>
        <dbReference type="SAM" id="Phobius"/>
    </source>
</evidence>
<accession>A0ABX0KM77</accession>
<proteinExistence type="predicted"/>
<evidence type="ECO:0000313" key="3">
    <source>
        <dbReference type="Proteomes" id="UP000712570"/>
    </source>
</evidence>